<reference evidence="2 3" key="1">
    <citation type="submission" date="2020-08" db="EMBL/GenBank/DDBJ databases">
        <authorList>
            <person name="Koutsovoulos G."/>
            <person name="Danchin GJ E."/>
        </authorList>
    </citation>
    <scope>NUCLEOTIDE SEQUENCE [LARGE SCALE GENOMIC DNA]</scope>
</reference>
<evidence type="ECO:0000313" key="2">
    <source>
        <dbReference type="EMBL" id="CAD2152046.1"/>
    </source>
</evidence>
<name>A0A6V7UCQ0_MELEN</name>
<evidence type="ECO:0000313" key="3">
    <source>
        <dbReference type="Proteomes" id="UP000580250"/>
    </source>
</evidence>
<sequence length="114" mass="13752">MEEITKNNIETNENTRKMDYPLDDNLLWSQFLPFFILALIIYSILAIFWILWNIYTYRRDLENTRKGRTVRRLYERWRLLSIYDQIPLPNSNSVITTINNEQENISTAQPLLPI</sequence>
<dbReference type="AlphaFoldDB" id="A0A6V7UCQ0"/>
<keyword evidence="1" id="KW-0812">Transmembrane</keyword>
<proteinExistence type="predicted"/>
<dbReference type="EMBL" id="CAJEWN010000049">
    <property type="protein sequence ID" value="CAD2152046.1"/>
    <property type="molecule type" value="Genomic_DNA"/>
</dbReference>
<gene>
    <name evidence="2" type="ORF">MENT_LOCUS10623</name>
</gene>
<evidence type="ECO:0000256" key="1">
    <source>
        <dbReference type="SAM" id="Phobius"/>
    </source>
</evidence>
<organism evidence="2 3">
    <name type="scientific">Meloidogyne enterolobii</name>
    <name type="common">Root-knot nematode worm</name>
    <name type="synonym">Meloidogyne mayaguensis</name>
    <dbReference type="NCBI Taxonomy" id="390850"/>
    <lineage>
        <taxon>Eukaryota</taxon>
        <taxon>Metazoa</taxon>
        <taxon>Ecdysozoa</taxon>
        <taxon>Nematoda</taxon>
        <taxon>Chromadorea</taxon>
        <taxon>Rhabditida</taxon>
        <taxon>Tylenchina</taxon>
        <taxon>Tylenchomorpha</taxon>
        <taxon>Tylenchoidea</taxon>
        <taxon>Meloidogynidae</taxon>
        <taxon>Meloidogyninae</taxon>
        <taxon>Meloidogyne</taxon>
    </lineage>
</organism>
<dbReference type="Proteomes" id="UP000580250">
    <property type="component" value="Unassembled WGS sequence"/>
</dbReference>
<comment type="caution">
    <text evidence="2">The sequence shown here is derived from an EMBL/GenBank/DDBJ whole genome shotgun (WGS) entry which is preliminary data.</text>
</comment>
<keyword evidence="1" id="KW-1133">Transmembrane helix</keyword>
<dbReference type="OrthoDB" id="5894035at2759"/>
<accession>A0A6V7UCQ0</accession>
<feature type="transmembrane region" description="Helical" evidence="1">
    <location>
        <begin position="31"/>
        <end position="55"/>
    </location>
</feature>
<protein>
    <submittedName>
        <fullName evidence="2">Uncharacterized protein</fullName>
    </submittedName>
</protein>
<keyword evidence="1" id="KW-0472">Membrane</keyword>